<accession>A0A9P1E5I5</accession>
<evidence type="ECO:0000256" key="4">
    <source>
        <dbReference type="RuleBase" id="RU003953"/>
    </source>
</evidence>
<evidence type="ECO:0008006" key="10">
    <source>
        <dbReference type="Google" id="ProtNLM"/>
    </source>
</evidence>
<evidence type="ECO:0000256" key="5">
    <source>
        <dbReference type="SAM" id="MobiDB-lite"/>
    </source>
</evidence>
<dbReference type="Gene3D" id="3.30.460.10">
    <property type="entry name" value="Beta Polymerase, domain 2"/>
    <property type="match status" value="1"/>
</dbReference>
<evidence type="ECO:0000259" key="7">
    <source>
        <dbReference type="Pfam" id="PF12627"/>
    </source>
</evidence>
<sequence>MAIPAFQGLSCRTQFIFLRPFPYCIIKFQARSCSSVAAVQSLTEHINGSREENNMLRSYSDVQGDCYGNTSEWKKLSSEELGIRTSMISKSTRLVLNGLKQKGYDVYLVGGCVRDLILKKTPKDFDVITSAELREVLKAFPRCEIVGRRFPICHVHVGDVIIEVSSFTTRGRKFGRNSYHSARKPPKCNEADYMRWKNCLSRDFTINGLMFDPFARIIYDYMGGLEDIRRAKVRSVIPASTSFVEDCARILRGVRIASRLGFRFSRETAHFVKEFGSSLLRLDRGRILMEMNYMLAYGSAEKSLRQLWKFGILEILLPLQAAYFVSQGFKRRDKRSNMLLSMFSCLDKLLAPDLPCHSCLWIAILAFHKALSDRPRDPLVVAAFSIVLHTGGSSSDALGIVKKISQSHDPRFPELSVDLNLSSDEELLNEVMDLSVDVKCTLHKMSDERVVSRALIKYPQAPQSSMVFISPALLQKVCSIFECVRRVEENGHAQKRGSKIDYDALALGRLYEVRHIFARVVFDTVYPLQLKHENSTDTNPDVPKSTENDIGSNCKDS</sequence>
<reference evidence="8" key="1">
    <citation type="submission" date="2022-07" db="EMBL/GenBank/DDBJ databases">
        <authorList>
            <person name="Macas J."/>
            <person name="Novak P."/>
            <person name="Neumann P."/>
        </authorList>
    </citation>
    <scope>NUCLEOTIDE SEQUENCE</scope>
</reference>
<dbReference type="PANTHER" id="PTHR43051:SF4">
    <property type="entry name" value="POLY(A) POLYMERASE I-LIKE"/>
    <property type="match status" value="1"/>
</dbReference>
<dbReference type="Gene3D" id="1.10.3090.10">
    <property type="entry name" value="cca-adding enzyme, domain 2"/>
    <property type="match status" value="1"/>
</dbReference>
<keyword evidence="3" id="KW-0547">Nucleotide-binding</keyword>
<evidence type="ECO:0000313" key="9">
    <source>
        <dbReference type="Proteomes" id="UP001152484"/>
    </source>
</evidence>
<dbReference type="Pfam" id="PF12627">
    <property type="entry name" value="PolyA_pol_RNAbd"/>
    <property type="match status" value="1"/>
</dbReference>
<protein>
    <recommendedName>
        <fullName evidence="10">Polynucleotide adenylyltransferase</fullName>
    </recommendedName>
</protein>
<dbReference type="GO" id="GO:0001680">
    <property type="term" value="P:tRNA 3'-terminal CCA addition"/>
    <property type="evidence" value="ECO:0007669"/>
    <property type="project" value="UniProtKB-ARBA"/>
</dbReference>
<dbReference type="OrthoDB" id="445712at2759"/>
<dbReference type="Proteomes" id="UP001152484">
    <property type="component" value="Unassembled WGS sequence"/>
</dbReference>
<dbReference type="CDD" id="cd05398">
    <property type="entry name" value="NT_ClassII-CCAase"/>
    <property type="match status" value="1"/>
</dbReference>
<dbReference type="InterPro" id="IPR043519">
    <property type="entry name" value="NT_sf"/>
</dbReference>
<evidence type="ECO:0000256" key="3">
    <source>
        <dbReference type="ARBA" id="ARBA00022741"/>
    </source>
</evidence>
<feature type="domain" description="Poly A polymerase head" evidence="6">
    <location>
        <begin position="106"/>
        <end position="234"/>
    </location>
</feature>
<dbReference type="GO" id="GO:0003723">
    <property type="term" value="F:RNA binding"/>
    <property type="evidence" value="ECO:0007669"/>
    <property type="project" value="UniProtKB-KW"/>
</dbReference>
<dbReference type="GO" id="GO:0000166">
    <property type="term" value="F:nucleotide binding"/>
    <property type="evidence" value="ECO:0007669"/>
    <property type="project" value="UniProtKB-KW"/>
</dbReference>
<feature type="domain" description="tRNA nucleotidyltransferase/poly(A) polymerase RNA and SrmB- binding" evidence="7">
    <location>
        <begin position="261"/>
        <end position="322"/>
    </location>
</feature>
<dbReference type="Pfam" id="PF01743">
    <property type="entry name" value="PolyA_pol"/>
    <property type="match status" value="1"/>
</dbReference>
<keyword evidence="4" id="KW-0694">RNA-binding</keyword>
<dbReference type="AlphaFoldDB" id="A0A9P1E5I5"/>
<keyword evidence="2 4" id="KW-0808">Transferase</keyword>
<dbReference type="InterPro" id="IPR052191">
    <property type="entry name" value="tRNA_ntf/polyA_polymerase_I"/>
</dbReference>
<evidence type="ECO:0000256" key="2">
    <source>
        <dbReference type="ARBA" id="ARBA00022679"/>
    </source>
</evidence>
<keyword evidence="9" id="KW-1185">Reference proteome</keyword>
<proteinExistence type="inferred from homology"/>
<dbReference type="InterPro" id="IPR032828">
    <property type="entry name" value="PolyA_RNA-bd"/>
</dbReference>
<comment type="caution">
    <text evidence="8">The sequence shown here is derived from an EMBL/GenBank/DDBJ whole genome shotgun (WGS) entry which is preliminary data.</text>
</comment>
<dbReference type="GO" id="GO:0016779">
    <property type="term" value="F:nucleotidyltransferase activity"/>
    <property type="evidence" value="ECO:0007669"/>
    <property type="project" value="InterPro"/>
</dbReference>
<feature type="region of interest" description="Disordered" evidence="5">
    <location>
        <begin position="533"/>
        <end position="557"/>
    </location>
</feature>
<gene>
    <name evidence="8" type="ORF">CEURO_LOCUS7412</name>
</gene>
<organism evidence="8 9">
    <name type="scientific">Cuscuta europaea</name>
    <name type="common">European dodder</name>
    <dbReference type="NCBI Taxonomy" id="41803"/>
    <lineage>
        <taxon>Eukaryota</taxon>
        <taxon>Viridiplantae</taxon>
        <taxon>Streptophyta</taxon>
        <taxon>Embryophyta</taxon>
        <taxon>Tracheophyta</taxon>
        <taxon>Spermatophyta</taxon>
        <taxon>Magnoliopsida</taxon>
        <taxon>eudicotyledons</taxon>
        <taxon>Gunneridae</taxon>
        <taxon>Pentapetalae</taxon>
        <taxon>asterids</taxon>
        <taxon>lamiids</taxon>
        <taxon>Solanales</taxon>
        <taxon>Convolvulaceae</taxon>
        <taxon>Cuscuteae</taxon>
        <taxon>Cuscuta</taxon>
        <taxon>Cuscuta subgen. Cuscuta</taxon>
    </lineage>
</organism>
<evidence type="ECO:0000256" key="1">
    <source>
        <dbReference type="ARBA" id="ARBA00007265"/>
    </source>
</evidence>
<dbReference type="SUPFAM" id="SSF81301">
    <property type="entry name" value="Nucleotidyltransferase"/>
    <property type="match status" value="1"/>
</dbReference>
<dbReference type="InterPro" id="IPR002646">
    <property type="entry name" value="PolA_pol_head_dom"/>
</dbReference>
<dbReference type="EMBL" id="CAMAPE010000013">
    <property type="protein sequence ID" value="CAH9080279.1"/>
    <property type="molecule type" value="Genomic_DNA"/>
</dbReference>
<dbReference type="PANTHER" id="PTHR43051">
    <property type="entry name" value="POLYNUCLEOTIDE ADENYLYLTRANSFERASE FAMILY PROTEIN"/>
    <property type="match status" value="1"/>
</dbReference>
<evidence type="ECO:0000313" key="8">
    <source>
        <dbReference type="EMBL" id="CAH9080279.1"/>
    </source>
</evidence>
<name>A0A9P1E5I5_CUSEU</name>
<dbReference type="SUPFAM" id="SSF81891">
    <property type="entry name" value="Poly A polymerase C-terminal region-like"/>
    <property type="match status" value="1"/>
</dbReference>
<evidence type="ECO:0000259" key="6">
    <source>
        <dbReference type="Pfam" id="PF01743"/>
    </source>
</evidence>
<comment type="similarity">
    <text evidence="1 4">Belongs to the tRNA nucleotidyltransferase/poly(A) polymerase family.</text>
</comment>